<dbReference type="EMBL" id="FCOK02000023">
    <property type="protein sequence ID" value="SAL38402.1"/>
    <property type="molecule type" value="Genomic_DNA"/>
</dbReference>
<evidence type="ECO:0000313" key="2">
    <source>
        <dbReference type="Proteomes" id="UP000054683"/>
    </source>
</evidence>
<dbReference type="Proteomes" id="UP000054683">
    <property type="component" value="Unassembled WGS sequence"/>
</dbReference>
<accession>A0A158H206</accession>
<organism evidence="1 2">
    <name type="scientific">Caballeronia udeis</name>
    <dbReference type="NCBI Taxonomy" id="1232866"/>
    <lineage>
        <taxon>Bacteria</taxon>
        <taxon>Pseudomonadati</taxon>
        <taxon>Pseudomonadota</taxon>
        <taxon>Betaproteobacteria</taxon>
        <taxon>Burkholderiales</taxon>
        <taxon>Burkholderiaceae</taxon>
        <taxon>Caballeronia</taxon>
    </lineage>
</organism>
<protein>
    <submittedName>
        <fullName evidence="1">Uncharacterized protein</fullName>
    </submittedName>
</protein>
<dbReference type="AlphaFoldDB" id="A0A158H206"/>
<evidence type="ECO:0000313" key="1">
    <source>
        <dbReference type="EMBL" id="SAL38402.1"/>
    </source>
</evidence>
<sequence>MTKGDLGVALREKLLEDKVPGIAGTMYILDPDALGATVGLSFQDLKLKRYPETTNAYLSGLLAG</sequence>
<reference evidence="1 2" key="1">
    <citation type="submission" date="2016-01" db="EMBL/GenBank/DDBJ databases">
        <authorList>
            <person name="Oliw E.H."/>
        </authorList>
    </citation>
    <scope>NUCLEOTIDE SEQUENCE [LARGE SCALE GENOMIC DNA]</scope>
    <source>
        <strain evidence="1">LMG 27134</strain>
    </source>
</reference>
<gene>
    <name evidence="1" type="ORF">AWB69_03771</name>
</gene>
<name>A0A158H206_9BURK</name>
<proteinExistence type="predicted"/>